<dbReference type="EMBL" id="FNEV01000004">
    <property type="protein sequence ID" value="SDJ34269.1"/>
    <property type="molecule type" value="Genomic_DNA"/>
</dbReference>
<dbReference type="SUPFAM" id="SSF52821">
    <property type="entry name" value="Rhodanese/Cell cycle control phosphatase"/>
    <property type="match status" value="1"/>
</dbReference>
<dbReference type="Pfam" id="PF00581">
    <property type="entry name" value="Rhodanese"/>
    <property type="match status" value="1"/>
</dbReference>
<accession>A0A1G8SYD3</accession>
<organism evidence="2 3">
    <name type="scientific">Salimicrobium halophilum</name>
    <dbReference type="NCBI Taxonomy" id="86666"/>
    <lineage>
        <taxon>Bacteria</taxon>
        <taxon>Bacillati</taxon>
        <taxon>Bacillota</taxon>
        <taxon>Bacilli</taxon>
        <taxon>Bacillales</taxon>
        <taxon>Bacillaceae</taxon>
        <taxon>Salimicrobium</taxon>
    </lineage>
</organism>
<dbReference type="PROSITE" id="PS50206">
    <property type="entry name" value="RHODANESE_3"/>
    <property type="match status" value="1"/>
</dbReference>
<dbReference type="InterPro" id="IPR050229">
    <property type="entry name" value="GlpE_sulfurtransferase"/>
</dbReference>
<dbReference type="CDD" id="cd00291">
    <property type="entry name" value="SirA_YedF_YeeD"/>
    <property type="match status" value="1"/>
</dbReference>
<evidence type="ECO:0000313" key="3">
    <source>
        <dbReference type="Proteomes" id="UP000199225"/>
    </source>
</evidence>
<dbReference type="InterPro" id="IPR001455">
    <property type="entry name" value="TusA-like"/>
</dbReference>
<dbReference type="PANTHER" id="PTHR43031">
    <property type="entry name" value="FAD-DEPENDENT OXIDOREDUCTASE"/>
    <property type="match status" value="1"/>
</dbReference>
<keyword evidence="3" id="KW-1185">Reference proteome</keyword>
<dbReference type="Gene3D" id="3.40.250.10">
    <property type="entry name" value="Rhodanese-like domain"/>
    <property type="match status" value="1"/>
</dbReference>
<dbReference type="GO" id="GO:0004792">
    <property type="term" value="F:thiosulfate-cyanide sulfurtransferase activity"/>
    <property type="evidence" value="ECO:0007669"/>
    <property type="project" value="InterPro"/>
</dbReference>
<dbReference type="InterPro" id="IPR036868">
    <property type="entry name" value="TusA-like_sf"/>
</dbReference>
<evidence type="ECO:0000259" key="1">
    <source>
        <dbReference type="PROSITE" id="PS50206"/>
    </source>
</evidence>
<dbReference type="InterPro" id="IPR001763">
    <property type="entry name" value="Rhodanese-like_dom"/>
</dbReference>
<gene>
    <name evidence="2" type="ORF">SAMN04490247_1597</name>
</gene>
<dbReference type="PROSITE" id="PS00380">
    <property type="entry name" value="RHODANESE_1"/>
    <property type="match status" value="1"/>
</dbReference>
<feature type="domain" description="Rhodanese" evidence="1">
    <location>
        <begin position="98"/>
        <end position="183"/>
    </location>
</feature>
<dbReference type="SUPFAM" id="SSF64307">
    <property type="entry name" value="SirA-like"/>
    <property type="match status" value="1"/>
</dbReference>
<dbReference type="Pfam" id="PF01206">
    <property type="entry name" value="TusA"/>
    <property type="match status" value="1"/>
</dbReference>
<dbReference type="CDD" id="cd00158">
    <property type="entry name" value="RHOD"/>
    <property type="match status" value="1"/>
</dbReference>
<dbReference type="PANTHER" id="PTHR43031:SF18">
    <property type="entry name" value="RHODANESE-RELATED SULFURTRANSFERASES"/>
    <property type="match status" value="1"/>
</dbReference>
<dbReference type="STRING" id="86666.SAMN04490247_1597"/>
<proteinExistence type="predicted"/>
<keyword evidence="2" id="KW-0808">Transferase</keyword>
<name>A0A1G8SYD3_9BACI</name>
<protein>
    <submittedName>
        <fullName evidence="2">Rhodanese-related sulfurtransferase</fullName>
    </submittedName>
</protein>
<dbReference type="Gene3D" id="3.30.110.40">
    <property type="entry name" value="TusA-like domain"/>
    <property type="match status" value="1"/>
</dbReference>
<dbReference type="InterPro" id="IPR001307">
    <property type="entry name" value="Thiosulphate_STrfase_CS"/>
</dbReference>
<dbReference type="Proteomes" id="UP000199225">
    <property type="component" value="Unassembled WGS sequence"/>
</dbReference>
<dbReference type="RefSeq" id="WP_093193347.1">
    <property type="nucleotide sequence ID" value="NZ_FNEV01000004.1"/>
</dbReference>
<evidence type="ECO:0000313" key="2">
    <source>
        <dbReference type="EMBL" id="SDJ34269.1"/>
    </source>
</evidence>
<dbReference type="InterPro" id="IPR036873">
    <property type="entry name" value="Rhodanese-like_dom_sf"/>
</dbReference>
<dbReference type="OrthoDB" id="9796234at2"/>
<dbReference type="PROSITE" id="PS01148">
    <property type="entry name" value="UPF0033"/>
    <property type="match status" value="1"/>
</dbReference>
<dbReference type="SMART" id="SM00450">
    <property type="entry name" value="RHOD"/>
    <property type="match status" value="1"/>
</dbReference>
<dbReference type="AlphaFoldDB" id="A0A1G8SYD3"/>
<sequence>MTIQTDVQLDAKGLACPMPIVKTKKSMKDLEPGQVLEIQATDQGSTTDLKAWADKSGHQYLGTNESDGVLYHYVRKADEEKAETSHPNTVDNKDLESLGDDAVVIDVRESAEYAFGHIPGAISVPLGELEERMNEIDASKDVYVVCRTGNRSDMAAQKLAENGYDKVYNVIPGMSEWNGDTEKAK</sequence>
<reference evidence="3" key="1">
    <citation type="submission" date="2016-10" db="EMBL/GenBank/DDBJ databases">
        <authorList>
            <person name="Varghese N."/>
            <person name="Submissions S."/>
        </authorList>
    </citation>
    <scope>NUCLEOTIDE SEQUENCE [LARGE SCALE GENOMIC DNA]</scope>
    <source>
        <strain evidence="3">DSM 4771</strain>
    </source>
</reference>